<dbReference type="KEGG" id="cmh:VO01_13575"/>
<accession>A0A0D5CL75</accession>
<sequence length="100" mass="11314">MKALINGVTVAEAPKDELIEIEGNWYFPPASVDMSLLAETSTPYHCPWKGDTQYYSVKDGDTVLQDRAWSYPTPIPSSFDRVGKDYSGYVAFWKEVRVSE</sequence>
<protein>
    <recommendedName>
        <fullName evidence="1">DUF427 domain-containing protein</fullName>
    </recommendedName>
</protein>
<dbReference type="Proteomes" id="UP000032604">
    <property type="component" value="Chromosome"/>
</dbReference>
<evidence type="ECO:0000313" key="2">
    <source>
        <dbReference type="EMBL" id="AJW80015.1"/>
    </source>
</evidence>
<proteinExistence type="predicted"/>
<dbReference type="EMBL" id="CP011043">
    <property type="protein sequence ID" value="AJW80015.1"/>
    <property type="molecule type" value="Genomic_DNA"/>
</dbReference>
<dbReference type="PANTHER" id="PTHR34310:SF9">
    <property type="entry name" value="BLR5716 PROTEIN"/>
    <property type="match status" value="1"/>
</dbReference>
<dbReference type="Pfam" id="PF04248">
    <property type="entry name" value="NTP_transf_9"/>
    <property type="match status" value="1"/>
</dbReference>
<dbReference type="AlphaFoldDB" id="A0A0D5CL75"/>
<dbReference type="PANTHER" id="PTHR34310">
    <property type="entry name" value="DUF427 DOMAIN PROTEIN (AFU_ORTHOLOGUE AFUA_3G02220)"/>
    <property type="match status" value="1"/>
</dbReference>
<name>A0A0D5CL75_9MICO</name>
<dbReference type="InterPro" id="IPR007361">
    <property type="entry name" value="DUF427"/>
</dbReference>
<dbReference type="Gene3D" id="2.170.150.40">
    <property type="entry name" value="Domain of unknown function (DUF427)"/>
    <property type="match status" value="1"/>
</dbReference>
<organism evidence="2 3">
    <name type="scientific">Clavibacter michiganensis subsp. insidiosus</name>
    <dbReference type="NCBI Taxonomy" id="33014"/>
    <lineage>
        <taxon>Bacteria</taxon>
        <taxon>Bacillati</taxon>
        <taxon>Actinomycetota</taxon>
        <taxon>Actinomycetes</taxon>
        <taxon>Micrococcales</taxon>
        <taxon>Microbacteriaceae</taxon>
        <taxon>Clavibacter</taxon>
    </lineage>
</organism>
<dbReference type="OrthoDB" id="9815163at2"/>
<gene>
    <name evidence="2" type="ORF">VO01_13575</name>
</gene>
<dbReference type="InterPro" id="IPR038694">
    <property type="entry name" value="DUF427_sf"/>
</dbReference>
<evidence type="ECO:0000313" key="3">
    <source>
        <dbReference type="Proteomes" id="UP000032604"/>
    </source>
</evidence>
<feature type="domain" description="DUF427" evidence="1">
    <location>
        <begin position="1"/>
        <end position="95"/>
    </location>
</feature>
<reference evidence="2 3" key="1">
    <citation type="journal article" date="2015" name="Genome Announc.">
        <title>Complete Genome Sequence of Clavibacter michiganensis subsp. insidiosus R1-1 Using PacBio Single-Molecule Real-Time Technology.</title>
        <authorList>
            <person name="Lu Y."/>
            <person name="Samac D.A."/>
            <person name="Glazebrook J."/>
            <person name="Ishimaru C.A."/>
        </authorList>
    </citation>
    <scope>NUCLEOTIDE SEQUENCE [LARGE SCALE GENOMIC DNA]</scope>
    <source>
        <strain evidence="2 3">R1-1</strain>
    </source>
</reference>
<evidence type="ECO:0000259" key="1">
    <source>
        <dbReference type="Pfam" id="PF04248"/>
    </source>
</evidence>
<dbReference type="HOGENOM" id="CLU_126578_1_2_11"/>
<dbReference type="RefSeq" id="WP_045529655.1">
    <property type="nucleotide sequence ID" value="NZ_CP011043.1"/>
</dbReference>
<dbReference type="PATRIC" id="fig|33014.5.peg.2795"/>